<dbReference type="PANTHER" id="PTHR10151">
    <property type="entry name" value="ECTONUCLEOTIDE PYROPHOSPHATASE/PHOSPHODIESTERASE"/>
    <property type="match status" value="1"/>
</dbReference>
<dbReference type="EMBL" id="JAYJJQ010000043">
    <property type="protein sequence ID" value="MEB3071992.1"/>
    <property type="molecule type" value="Genomic_DNA"/>
</dbReference>
<name>A0ABU5Z3M9_9MYCO</name>
<dbReference type="InterPro" id="IPR002591">
    <property type="entry name" value="Phosphodiest/P_Trfase"/>
</dbReference>
<dbReference type="Proteomes" id="UP001299283">
    <property type="component" value="Unassembled WGS sequence"/>
</dbReference>
<keyword evidence="2" id="KW-1185">Reference proteome</keyword>
<sequence>MPGSICDILPSAAAVLGVPEAPDVLGLTDRIGDVRRVAVVLVDGLGYHLLPQLAAHQEHPAPLLASVLAGDTGHLTELTCTFPSTTPTSLVSLGTGVEPGEHGVLGFTVNVPGTDRVLTHILWRDDPPPATWQPVPTWFERLRAAGVGARAVLPEMFVGSGLTESAYRGAEFHPTAKGTHYAAQLADEIAAAPGLIYGYTAALDHAAHLSGIGSPHWHTAAAKVDALLRHLIDELPGDAALIVTADHGGLNVPDDARIDCDAEPMLRNGIRVIAGEPRVRYLHTEPGAAADVLAAWSELLAGRAMVHSREDAVAAGLFGPVREEHLARIGDVVVICTGDTAILATDHEPPQASALVGFHGGLTPAETAIPLLTFTR</sequence>
<dbReference type="SUPFAM" id="SSF53649">
    <property type="entry name" value="Alkaline phosphatase-like"/>
    <property type="match status" value="1"/>
</dbReference>
<reference evidence="1 2" key="1">
    <citation type="submission" date="2023-12" db="EMBL/GenBank/DDBJ databases">
        <title>Description of new species of Mycobacterium terrae complex isolated from sewage at the Sao Paulo Zoological Park Foundation in Brazil.</title>
        <authorList>
            <person name="Romagnoli C.L."/>
            <person name="Conceicao E.C."/>
            <person name="Machado E."/>
            <person name="Barreto L.B.P.F."/>
            <person name="Sharma A."/>
            <person name="Silva N.M."/>
            <person name="Marques L.E."/>
            <person name="Juliana M.A."/>
            <person name="Lourenco M.C.S."/>
            <person name="Digiampietri L.A."/>
            <person name="Suffys P.N."/>
            <person name="Viana-Niero C."/>
        </authorList>
    </citation>
    <scope>NUCLEOTIDE SEQUENCE [LARGE SCALE GENOMIC DNA]</scope>
    <source>
        <strain evidence="1 2">MYC017</strain>
    </source>
</reference>
<dbReference type="InterPro" id="IPR017850">
    <property type="entry name" value="Alkaline_phosphatase_core_sf"/>
</dbReference>
<dbReference type="PANTHER" id="PTHR10151:SF120">
    <property type="entry name" value="BIS(5'-ADENOSYL)-TRIPHOSPHATASE"/>
    <property type="match status" value="1"/>
</dbReference>
<comment type="caution">
    <text evidence="1">The sequence shown here is derived from an EMBL/GenBank/DDBJ whole genome shotgun (WGS) entry which is preliminary data.</text>
</comment>
<dbReference type="RefSeq" id="WP_225396998.1">
    <property type="nucleotide sequence ID" value="NZ_JAYJJQ010000043.1"/>
</dbReference>
<protein>
    <submittedName>
        <fullName evidence="1">Nucleotide pyrophosphatase/phosphodiesterase family protein</fullName>
    </submittedName>
</protein>
<dbReference type="Gene3D" id="3.40.720.10">
    <property type="entry name" value="Alkaline Phosphatase, subunit A"/>
    <property type="match status" value="1"/>
</dbReference>
<gene>
    <name evidence="1" type="ORF">K5L39_22715</name>
</gene>
<proteinExistence type="predicted"/>
<organism evidence="1 2">
    <name type="scientific">[Mycobacterium] vasticus</name>
    <dbReference type="NCBI Taxonomy" id="2875777"/>
    <lineage>
        <taxon>Bacteria</taxon>
        <taxon>Bacillati</taxon>
        <taxon>Actinomycetota</taxon>
        <taxon>Actinomycetes</taxon>
        <taxon>Mycobacteriales</taxon>
        <taxon>Mycobacteriaceae</taxon>
        <taxon>Mycolicibacter</taxon>
    </lineage>
</organism>
<accession>A0ABU5Z3M9</accession>
<dbReference type="Pfam" id="PF01663">
    <property type="entry name" value="Phosphodiest"/>
    <property type="match status" value="1"/>
</dbReference>
<evidence type="ECO:0000313" key="2">
    <source>
        <dbReference type="Proteomes" id="UP001299283"/>
    </source>
</evidence>
<evidence type="ECO:0000313" key="1">
    <source>
        <dbReference type="EMBL" id="MEB3071992.1"/>
    </source>
</evidence>